<accession>A0A0G3G4Y2</accession>
<evidence type="ECO:0000256" key="1">
    <source>
        <dbReference type="SAM" id="MobiDB-lite"/>
    </source>
</evidence>
<organism evidence="2 3">
    <name type="scientific">Thioalkalivibrio versutus</name>
    <dbReference type="NCBI Taxonomy" id="106634"/>
    <lineage>
        <taxon>Bacteria</taxon>
        <taxon>Pseudomonadati</taxon>
        <taxon>Pseudomonadota</taxon>
        <taxon>Gammaproteobacteria</taxon>
        <taxon>Chromatiales</taxon>
        <taxon>Ectothiorhodospiraceae</taxon>
        <taxon>Thioalkalivibrio</taxon>
    </lineage>
</organism>
<dbReference type="PATRIC" id="fig|106634.4.peg.795"/>
<reference evidence="2 3" key="1">
    <citation type="submission" date="2015-04" db="EMBL/GenBank/DDBJ databases">
        <title>Complete Sequence for the Genome of the Thioalkalivibrio versutus D301.</title>
        <authorList>
            <person name="Mu T."/>
            <person name="Zhou J."/>
            <person name="Xu X."/>
        </authorList>
    </citation>
    <scope>NUCLEOTIDE SEQUENCE [LARGE SCALE GENOMIC DNA]</scope>
    <source>
        <strain evidence="2 3">D301</strain>
    </source>
</reference>
<dbReference type="Proteomes" id="UP000064201">
    <property type="component" value="Chromosome"/>
</dbReference>
<feature type="region of interest" description="Disordered" evidence="1">
    <location>
        <begin position="289"/>
        <end position="309"/>
    </location>
</feature>
<evidence type="ECO:0000313" key="2">
    <source>
        <dbReference type="EMBL" id="AKJ94567.1"/>
    </source>
</evidence>
<dbReference type="KEGG" id="tvr:TVD_03910"/>
<proteinExistence type="predicted"/>
<dbReference type="RefSeq" id="WP_047250861.1">
    <property type="nucleotide sequence ID" value="NZ_CP011367.1"/>
</dbReference>
<sequence length="309" mass="34805">MLRLPAVPFAHQSWCCRLHIGALVGLVLLVGSPLLAHADGAEDWLAAIAESPLGEPIAVTSTVQGGVVEGAVHARLPYSFALVASELEALSAWCEITVLHINIKSCVYREGADALLHLYVGRARYEQAEYAERVELVRRSAQMGEDWLLIELEGDRGPYGTRDYSIVVHVVPHDTGTLVNLEYSLRFGVIARLAALVYLATGGRERVGFTVVGYENGEPQYVGGLEGMIERTVMRFYLALQAWLDVRDRPAQELLLARLERWFDLTDEYPRQLRELDRETYLEQKQREYANQQRLQDAPPPRRRILPLD</sequence>
<evidence type="ECO:0000313" key="3">
    <source>
        <dbReference type="Proteomes" id="UP000064201"/>
    </source>
</evidence>
<protein>
    <submittedName>
        <fullName evidence="2">Uncharacterized protein</fullName>
    </submittedName>
</protein>
<keyword evidence="3" id="KW-1185">Reference proteome</keyword>
<dbReference type="OrthoDB" id="5392962at2"/>
<dbReference type="AlphaFoldDB" id="A0A0G3G4Y2"/>
<gene>
    <name evidence="2" type="ORF">TVD_03910</name>
</gene>
<name>A0A0G3G4Y2_9GAMM</name>
<dbReference type="EMBL" id="CP011367">
    <property type="protein sequence ID" value="AKJ94567.1"/>
    <property type="molecule type" value="Genomic_DNA"/>
</dbReference>